<gene>
    <name evidence="1" type="ORF">ZIOFF_000512</name>
</gene>
<evidence type="ECO:0000313" key="2">
    <source>
        <dbReference type="Proteomes" id="UP000734854"/>
    </source>
</evidence>
<dbReference type="PANTHER" id="PTHR48064:SF6">
    <property type="entry name" value="RECEPTOR-LIKE PROTEIN KINASE 2"/>
    <property type="match status" value="1"/>
</dbReference>
<dbReference type="EMBL" id="JACMSC010000001">
    <property type="protein sequence ID" value="KAG6535512.1"/>
    <property type="molecule type" value="Genomic_DNA"/>
</dbReference>
<comment type="caution">
    <text evidence="1">The sequence shown here is derived from an EMBL/GenBank/DDBJ whole genome shotgun (WGS) entry which is preliminary data.</text>
</comment>
<dbReference type="InterPro" id="IPR053038">
    <property type="entry name" value="RLP_Defense"/>
</dbReference>
<sequence length="149" mass="16611">MIFDWTFVPCRLDLEEECQNFSSTIASGLTRYVKNTDLSYNQLNSSIPSGLLSSPTLESLDLTRNHLECAIPMGSSPILFQSRLGHNSLFETIPQTIGNLSSLEYLEPYGNDLSSQIPPQISDIKNLTLLNLASNRMEGELQKELSDLL</sequence>
<dbReference type="InterPro" id="IPR032675">
    <property type="entry name" value="LRR_dom_sf"/>
</dbReference>
<accession>A0A8J5HXI4</accession>
<proteinExistence type="predicted"/>
<evidence type="ECO:0000313" key="1">
    <source>
        <dbReference type="EMBL" id="KAG6535512.1"/>
    </source>
</evidence>
<dbReference type="Gene3D" id="3.80.10.10">
    <property type="entry name" value="Ribonuclease Inhibitor"/>
    <property type="match status" value="2"/>
</dbReference>
<keyword evidence="2" id="KW-1185">Reference proteome</keyword>
<dbReference type="PANTHER" id="PTHR48064">
    <property type="entry name" value="OS01G0750400 PROTEIN"/>
    <property type="match status" value="1"/>
</dbReference>
<dbReference type="AlphaFoldDB" id="A0A8J5HXI4"/>
<dbReference type="Proteomes" id="UP000734854">
    <property type="component" value="Unassembled WGS sequence"/>
</dbReference>
<dbReference type="SUPFAM" id="SSF52058">
    <property type="entry name" value="L domain-like"/>
    <property type="match status" value="1"/>
</dbReference>
<name>A0A8J5HXI4_ZINOF</name>
<protein>
    <submittedName>
        <fullName evidence="1">Uncharacterized protein</fullName>
    </submittedName>
</protein>
<organism evidence="1 2">
    <name type="scientific">Zingiber officinale</name>
    <name type="common">Ginger</name>
    <name type="synonym">Amomum zingiber</name>
    <dbReference type="NCBI Taxonomy" id="94328"/>
    <lineage>
        <taxon>Eukaryota</taxon>
        <taxon>Viridiplantae</taxon>
        <taxon>Streptophyta</taxon>
        <taxon>Embryophyta</taxon>
        <taxon>Tracheophyta</taxon>
        <taxon>Spermatophyta</taxon>
        <taxon>Magnoliopsida</taxon>
        <taxon>Liliopsida</taxon>
        <taxon>Zingiberales</taxon>
        <taxon>Zingiberaceae</taxon>
        <taxon>Zingiber</taxon>
    </lineage>
</organism>
<reference evidence="1 2" key="1">
    <citation type="submission" date="2020-08" db="EMBL/GenBank/DDBJ databases">
        <title>Plant Genome Project.</title>
        <authorList>
            <person name="Zhang R.-G."/>
        </authorList>
    </citation>
    <scope>NUCLEOTIDE SEQUENCE [LARGE SCALE GENOMIC DNA]</scope>
    <source>
        <tissue evidence="1">Rhizome</tissue>
    </source>
</reference>